<evidence type="ECO:0000313" key="1">
    <source>
        <dbReference type="EMBL" id="RLM25899.1"/>
    </source>
</evidence>
<dbReference type="AlphaFoldDB" id="A0A421DQU5"/>
<comment type="caution">
    <text evidence="1">The sequence shown here is derived from an EMBL/GenBank/DDBJ whole genome shotgun (WGS) entry which is preliminary data.</text>
</comment>
<protein>
    <submittedName>
        <fullName evidence="1">Uncharacterized protein</fullName>
    </submittedName>
</protein>
<sequence length="63" mass="6900">MILAQTQEESEPIWAVVSWVFRGVDGDDHAYRNGNAGHGGVFRQASQSARIRPLEVGCSETPD</sequence>
<name>A0A421DQU5_9GAMM</name>
<accession>A0A421DQU5</accession>
<proteinExistence type="predicted"/>
<dbReference type="EMBL" id="MJLZ01000010">
    <property type="protein sequence ID" value="RLM25899.1"/>
    <property type="molecule type" value="Genomic_DNA"/>
</dbReference>
<keyword evidence="2" id="KW-1185">Reference proteome</keyword>
<gene>
    <name evidence="1" type="ORF">BIY29_06335</name>
</gene>
<organism evidence="1 2">
    <name type="scientific">Brenneria alni</name>
    <dbReference type="NCBI Taxonomy" id="71656"/>
    <lineage>
        <taxon>Bacteria</taxon>
        <taxon>Pseudomonadati</taxon>
        <taxon>Pseudomonadota</taxon>
        <taxon>Gammaproteobacteria</taxon>
        <taxon>Enterobacterales</taxon>
        <taxon>Pectobacteriaceae</taxon>
        <taxon>Brenneria</taxon>
    </lineage>
</organism>
<dbReference type="Proteomes" id="UP000285648">
    <property type="component" value="Unassembled WGS sequence"/>
</dbReference>
<evidence type="ECO:0000313" key="2">
    <source>
        <dbReference type="Proteomes" id="UP000285648"/>
    </source>
</evidence>
<reference evidence="1 2" key="1">
    <citation type="submission" date="2016-09" db="EMBL/GenBank/DDBJ databases">
        <authorList>
            <person name="Doonan J."/>
            <person name="Pachebat J.A."/>
            <person name="Golyshin P.N."/>
            <person name="Denman S."/>
            <person name="Mcdonald J.E."/>
        </authorList>
    </citation>
    <scope>NUCLEOTIDE SEQUENCE [LARGE SCALE GENOMIC DNA]</scope>
    <source>
        <strain evidence="1 2">NCPPB 3934</strain>
    </source>
</reference>